<dbReference type="FunFam" id="3.30.300.30:FF:000008">
    <property type="entry name" value="2,3-dihydroxybenzoate-AMP ligase"/>
    <property type="match status" value="1"/>
</dbReference>
<evidence type="ECO:0000256" key="6">
    <source>
        <dbReference type="ARBA" id="ARBA00022842"/>
    </source>
</evidence>
<dbReference type="InterPro" id="IPR025110">
    <property type="entry name" value="AMP-bd_C"/>
</dbReference>
<evidence type="ECO:0000256" key="8">
    <source>
        <dbReference type="ARBA" id="ARBA00066616"/>
    </source>
</evidence>
<dbReference type="GO" id="GO:0006631">
    <property type="term" value="P:fatty acid metabolic process"/>
    <property type="evidence" value="ECO:0007669"/>
    <property type="project" value="TreeGrafter"/>
</dbReference>
<evidence type="ECO:0000256" key="7">
    <source>
        <dbReference type="ARBA" id="ARBA00051915"/>
    </source>
</evidence>
<protein>
    <recommendedName>
        <fullName evidence="9">3-methylmercaptopropionyl-CoA ligase</fullName>
        <ecNumber evidence="8">6.2.1.44</ecNumber>
    </recommendedName>
</protein>
<accession>A0AAJ1UG77</accession>
<evidence type="ECO:0000313" key="12">
    <source>
        <dbReference type="EMBL" id="MDQ2095327.1"/>
    </source>
</evidence>
<sequence length="509" mass="54211">MNIALALERIALVGGTRPALFDGREMVADYAGFHARAGKVAAWLAARGVQPGDRVAIFMKNVPDYLVVQYGIWMAGAACVPINAKLHGREAAWIIDNAGAQLSFATPSLAEALEAAGVAGVISTASDAFAEIGAMAPAGVAERGDDDLAWLFYTSGTTGRPKGVMITHAMLRLMALCYLADVDQVTGEDCALYAAPLSHGAGIYNLQHVMMGARHVCPASGGFDEGEIFDLAAHFGRVHMFAAPTMVKRMVEAAKAGGHSGECPVGKGLRTIVYGGGPMYTADIVEAVEVFGPVFVQIYGQGECPMAISALSRADVADRSHPDWRARLGSVGRAQSAVEIRIGDGEGKALPPGEVGEIMVRGATVMPGYWQNPEASAKTLVEGWLMTGDVGSLDTAGYLTLRDRSKDMIISGGTNIYPREVEEVLLEHADVAEVSVVGRPHPEWGEDVVAFVVMAEGRELDAAALDRHCLENIARFKRPKDYVALPELPKNNYGKVLKTELRTMLEETS</sequence>
<evidence type="ECO:0000259" key="10">
    <source>
        <dbReference type="Pfam" id="PF00501"/>
    </source>
</evidence>
<evidence type="ECO:0000256" key="9">
    <source>
        <dbReference type="ARBA" id="ARBA00067668"/>
    </source>
</evidence>
<dbReference type="GO" id="GO:0046872">
    <property type="term" value="F:metal ion binding"/>
    <property type="evidence" value="ECO:0007669"/>
    <property type="project" value="UniProtKB-KW"/>
</dbReference>
<dbReference type="InterPro" id="IPR042099">
    <property type="entry name" value="ANL_N_sf"/>
</dbReference>
<keyword evidence="4" id="KW-0436">Ligase</keyword>
<keyword evidence="13" id="KW-1185">Reference proteome</keyword>
<comment type="similarity">
    <text evidence="2">Belongs to the ATP-dependent AMP-binding enzyme family.</text>
</comment>
<organism evidence="12 13">
    <name type="scientific">Rhodalgimonas zhirmunskyi</name>
    <dbReference type="NCBI Taxonomy" id="2964767"/>
    <lineage>
        <taxon>Bacteria</taxon>
        <taxon>Pseudomonadati</taxon>
        <taxon>Pseudomonadota</taxon>
        <taxon>Alphaproteobacteria</taxon>
        <taxon>Rhodobacterales</taxon>
        <taxon>Roseobacteraceae</taxon>
        <taxon>Rhodalgimonas</taxon>
    </lineage>
</organism>
<evidence type="ECO:0000256" key="5">
    <source>
        <dbReference type="ARBA" id="ARBA00022723"/>
    </source>
</evidence>
<dbReference type="Proteomes" id="UP001227162">
    <property type="component" value="Unassembled WGS sequence"/>
</dbReference>
<dbReference type="PROSITE" id="PS00455">
    <property type="entry name" value="AMP_BINDING"/>
    <property type="match status" value="1"/>
</dbReference>
<dbReference type="Pfam" id="PF00501">
    <property type="entry name" value="AMP-binding"/>
    <property type="match status" value="1"/>
</dbReference>
<evidence type="ECO:0000313" key="13">
    <source>
        <dbReference type="Proteomes" id="UP001227162"/>
    </source>
</evidence>
<dbReference type="Gene3D" id="3.30.300.30">
    <property type="match status" value="1"/>
</dbReference>
<dbReference type="InterPro" id="IPR000873">
    <property type="entry name" value="AMP-dep_synth/lig_dom"/>
</dbReference>
<dbReference type="InterPro" id="IPR020459">
    <property type="entry name" value="AMP-binding"/>
</dbReference>
<dbReference type="EC" id="6.2.1.44" evidence="8"/>
<reference evidence="12" key="2">
    <citation type="submission" date="2023-04" db="EMBL/GenBank/DDBJ databases">
        <title>'Rhodoalgimonas zhirmunskyi' gen. nov., isolated from a red alga.</title>
        <authorList>
            <person name="Nedashkovskaya O.I."/>
            <person name="Otstavnykh N.Y."/>
            <person name="Bystritskaya E.P."/>
            <person name="Balabanova L.A."/>
            <person name="Isaeva M.P."/>
        </authorList>
    </citation>
    <scope>NUCLEOTIDE SEQUENCE</scope>
    <source>
        <strain evidence="12">10Alg 79</strain>
    </source>
</reference>
<keyword evidence="5" id="KW-0479">Metal-binding</keyword>
<dbReference type="RefSeq" id="WP_317626950.1">
    <property type="nucleotide sequence ID" value="NZ_JANFFA010000004.1"/>
</dbReference>
<dbReference type="GO" id="GO:0031956">
    <property type="term" value="F:medium-chain fatty acid-CoA ligase activity"/>
    <property type="evidence" value="ECO:0007669"/>
    <property type="project" value="TreeGrafter"/>
</dbReference>
<comment type="catalytic activity">
    <reaction evidence="7">
        <text>3-(methylsulfanyl)propanoate + ATP + CoA = 3-(methylsulfanyl)propanoyl-CoA + AMP + diphosphate</text>
        <dbReference type="Rhea" id="RHEA:43052"/>
        <dbReference type="ChEBI" id="CHEBI:30616"/>
        <dbReference type="ChEBI" id="CHEBI:33019"/>
        <dbReference type="ChEBI" id="CHEBI:49016"/>
        <dbReference type="ChEBI" id="CHEBI:57287"/>
        <dbReference type="ChEBI" id="CHEBI:82815"/>
        <dbReference type="ChEBI" id="CHEBI:456215"/>
        <dbReference type="EC" id="6.2.1.44"/>
    </reaction>
    <physiologicalReaction direction="left-to-right" evidence="7">
        <dbReference type="Rhea" id="RHEA:43053"/>
    </physiologicalReaction>
</comment>
<dbReference type="Pfam" id="PF13193">
    <property type="entry name" value="AMP-binding_C"/>
    <property type="match status" value="1"/>
</dbReference>
<reference evidence="12" key="1">
    <citation type="submission" date="2022-07" db="EMBL/GenBank/DDBJ databases">
        <authorList>
            <person name="Otstavnykh N."/>
            <person name="Isaeva M."/>
            <person name="Bystritskaya E."/>
        </authorList>
    </citation>
    <scope>NUCLEOTIDE SEQUENCE</scope>
    <source>
        <strain evidence="12">10Alg 79</strain>
    </source>
</reference>
<dbReference type="Gene3D" id="3.40.50.12780">
    <property type="entry name" value="N-terminal domain of ligase-like"/>
    <property type="match status" value="1"/>
</dbReference>
<dbReference type="InterPro" id="IPR045851">
    <property type="entry name" value="AMP-bd_C_sf"/>
</dbReference>
<feature type="domain" description="AMP-dependent synthetase/ligase" evidence="10">
    <location>
        <begin position="15"/>
        <end position="370"/>
    </location>
</feature>
<comment type="caution">
    <text evidence="12">The sequence shown here is derived from an EMBL/GenBank/DDBJ whole genome shotgun (WGS) entry which is preliminary data.</text>
</comment>
<keyword evidence="6" id="KW-0460">Magnesium</keyword>
<feature type="domain" description="AMP-binding enzyme C-terminal" evidence="11">
    <location>
        <begin position="420"/>
        <end position="495"/>
    </location>
</feature>
<evidence type="ECO:0000256" key="2">
    <source>
        <dbReference type="ARBA" id="ARBA00006432"/>
    </source>
</evidence>
<dbReference type="PRINTS" id="PR00154">
    <property type="entry name" value="AMPBINDING"/>
</dbReference>
<evidence type="ECO:0000256" key="1">
    <source>
        <dbReference type="ARBA" id="ARBA00001946"/>
    </source>
</evidence>
<evidence type="ECO:0000256" key="4">
    <source>
        <dbReference type="ARBA" id="ARBA00022598"/>
    </source>
</evidence>
<gene>
    <name evidence="12" type="ORF">NOI20_14505</name>
</gene>
<dbReference type="InterPro" id="IPR020845">
    <property type="entry name" value="AMP-binding_CS"/>
</dbReference>
<dbReference type="AlphaFoldDB" id="A0AAJ1UG77"/>
<evidence type="ECO:0000256" key="3">
    <source>
        <dbReference type="ARBA" id="ARBA00011738"/>
    </source>
</evidence>
<comment type="subunit">
    <text evidence="3">Homodimer.</text>
</comment>
<evidence type="ECO:0000259" key="11">
    <source>
        <dbReference type="Pfam" id="PF13193"/>
    </source>
</evidence>
<dbReference type="PANTHER" id="PTHR43201:SF32">
    <property type="entry name" value="2-SUCCINYLBENZOATE--COA LIGASE, CHLOROPLASTIC_PEROXISOMAL"/>
    <property type="match status" value="1"/>
</dbReference>
<name>A0AAJ1UG77_9RHOB</name>
<dbReference type="EMBL" id="JANFFA010000004">
    <property type="protein sequence ID" value="MDQ2095327.1"/>
    <property type="molecule type" value="Genomic_DNA"/>
</dbReference>
<comment type="cofactor">
    <cofactor evidence="1">
        <name>Mg(2+)</name>
        <dbReference type="ChEBI" id="CHEBI:18420"/>
    </cofactor>
</comment>
<dbReference type="SUPFAM" id="SSF56801">
    <property type="entry name" value="Acetyl-CoA synthetase-like"/>
    <property type="match status" value="1"/>
</dbReference>
<dbReference type="PANTHER" id="PTHR43201">
    <property type="entry name" value="ACYL-COA SYNTHETASE"/>
    <property type="match status" value="1"/>
</dbReference>
<proteinExistence type="inferred from homology"/>